<keyword evidence="1" id="KW-0378">Hydrolase</keyword>
<sequence length="185" mass="20602">MINAFDFSGGKSLRSAADEASKRIIALRKRADAKSIPVIYVNDNFGEWHSDRSQLIDMVGDRVTDLDILPRQHDYFVLKPQFSGFYATNLQVLLPKLGITRLILTGVATDICVLFTAADAYMRDYALWVPRDAVAADDFSRHEAALEIIGNRLRADIRATSDPGLSGWNEDPKAKWLSTSELSAI</sequence>
<evidence type="ECO:0000259" key="2">
    <source>
        <dbReference type="Pfam" id="PF00857"/>
    </source>
</evidence>
<name>A0A7Z0BVE4_9SPHN</name>
<evidence type="ECO:0000313" key="3">
    <source>
        <dbReference type="EMBL" id="NYH97189.1"/>
    </source>
</evidence>
<dbReference type="EMBL" id="JACBZF010000016">
    <property type="protein sequence ID" value="NYH97189.1"/>
    <property type="molecule type" value="Genomic_DNA"/>
</dbReference>
<dbReference type="AlphaFoldDB" id="A0A7Z0BVE4"/>
<dbReference type="PANTHER" id="PTHR43540:SF6">
    <property type="entry name" value="ISOCHORISMATASE-LIKE DOMAIN-CONTAINING PROTEIN"/>
    <property type="match status" value="1"/>
</dbReference>
<dbReference type="Pfam" id="PF00857">
    <property type="entry name" value="Isochorismatase"/>
    <property type="match status" value="1"/>
</dbReference>
<evidence type="ECO:0000256" key="1">
    <source>
        <dbReference type="ARBA" id="ARBA00022801"/>
    </source>
</evidence>
<reference evidence="3 4" key="1">
    <citation type="submission" date="2020-07" db="EMBL/GenBank/DDBJ databases">
        <title>Genomic Encyclopedia of Type Strains, Phase IV (KMG-IV): sequencing the most valuable type-strain genomes for metagenomic binning, comparative biology and taxonomic classification.</title>
        <authorList>
            <person name="Goeker M."/>
        </authorList>
    </citation>
    <scope>NUCLEOTIDE SEQUENCE [LARGE SCALE GENOMIC DNA]</scope>
    <source>
        <strain evidence="3 4">DSM 29043</strain>
    </source>
</reference>
<dbReference type="InterPro" id="IPR050272">
    <property type="entry name" value="Isochorismatase-like_hydrls"/>
</dbReference>
<dbReference type="PANTHER" id="PTHR43540">
    <property type="entry name" value="PEROXYUREIDOACRYLATE/UREIDOACRYLATE AMIDOHYDROLASE-RELATED"/>
    <property type="match status" value="1"/>
</dbReference>
<dbReference type="CDD" id="cd00431">
    <property type="entry name" value="cysteine_hydrolases"/>
    <property type="match status" value="1"/>
</dbReference>
<dbReference type="InterPro" id="IPR000868">
    <property type="entry name" value="Isochorismatase-like_dom"/>
</dbReference>
<accession>A0A7Z0BVE4</accession>
<comment type="caution">
    <text evidence="3">The sequence shown here is derived from an EMBL/GenBank/DDBJ whole genome shotgun (WGS) entry which is preliminary data.</text>
</comment>
<dbReference type="SUPFAM" id="SSF52499">
    <property type="entry name" value="Isochorismatase-like hydrolases"/>
    <property type="match status" value="1"/>
</dbReference>
<organism evidence="3 4">
    <name type="scientific">Novosphingobium marinum</name>
    <dbReference type="NCBI Taxonomy" id="1514948"/>
    <lineage>
        <taxon>Bacteria</taxon>
        <taxon>Pseudomonadati</taxon>
        <taxon>Pseudomonadota</taxon>
        <taxon>Alphaproteobacteria</taxon>
        <taxon>Sphingomonadales</taxon>
        <taxon>Sphingomonadaceae</taxon>
        <taxon>Novosphingobium</taxon>
    </lineage>
</organism>
<gene>
    <name evidence="3" type="ORF">FHS75_003550</name>
</gene>
<dbReference type="Proteomes" id="UP000522081">
    <property type="component" value="Unassembled WGS sequence"/>
</dbReference>
<evidence type="ECO:0000313" key="4">
    <source>
        <dbReference type="Proteomes" id="UP000522081"/>
    </source>
</evidence>
<protein>
    <submittedName>
        <fullName evidence="3">Nicotinamidase-related amidase</fullName>
    </submittedName>
</protein>
<keyword evidence="4" id="KW-1185">Reference proteome</keyword>
<proteinExistence type="predicted"/>
<dbReference type="RefSeq" id="WP_229735739.1">
    <property type="nucleotide sequence ID" value="NZ_BMGF01000019.1"/>
</dbReference>
<dbReference type="GO" id="GO:0016787">
    <property type="term" value="F:hydrolase activity"/>
    <property type="evidence" value="ECO:0007669"/>
    <property type="project" value="UniProtKB-KW"/>
</dbReference>
<dbReference type="Gene3D" id="3.40.50.850">
    <property type="entry name" value="Isochorismatase-like"/>
    <property type="match status" value="1"/>
</dbReference>
<dbReference type="InterPro" id="IPR036380">
    <property type="entry name" value="Isochorismatase-like_sf"/>
</dbReference>
<feature type="domain" description="Isochorismatase-like" evidence="2">
    <location>
        <begin position="15"/>
        <end position="149"/>
    </location>
</feature>